<dbReference type="PANTHER" id="PTHR32089:SF112">
    <property type="entry name" value="LYSOZYME-LIKE PROTEIN-RELATED"/>
    <property type="match status" value="1"/>
</dbReference>
<sequence>MSIKMKMISFFVIFTAVLISLISLLLFVEKNNIQKEAVTTTEALDAQAKETAVRDLKRLTATIAEQVATLEAEIDASMLNAAYVLQKADEHGALTLAQMEALKKQTGMNDLYISDDRGVFIEPTTEREAIGLSLLDIWEGYGMLLTGESTYLPSSMKLKVETGEIFKFTAIPRANGNGIIQSALAVDSIETMLNTFFEQDYSLESLYLFDNANLVLTQNLASDVTPPFTKGQQVTNERIDDIFGGAETHVTMDGSFAEVYTPVYVNDELRYVMYASIDMTPYFAASKQTEQALAEIRETIDQTIVQTIIISVVLSIVLLTVLSVLVTRQFKTLHTFANELRTRGSDGEEIEVHEHELKEIQQAITEVNEQYNVILQSVHANTQAVTQAQGDYLQEMETTKHTLEQVTEAVRFTAYNTQEQAEQVVEAEQHVSRNTEVLQQVLAETEILANYSNETKEATLRSIEGIDVLSHTIDTISSEVIQNSGRVDGLLDSSKQISGIIQMIEGIADHTNLLALNASIEAARAGEHGKGFAVVADEVRKLAEQSAGATRQISSILLDLQQEIGATKESNDEQIETIHASKEEMQQARESIEQLIRSTEQSRAKILTLAAFVEQLKDANVQENEIFSALTSSIQNNAANSEELLSMVEDVDVSVQSLTHMLDRLVSQTAALERIF</sequence>
<dbReference type="PANTHER" id="PTHR32089">
    <property type="entry name" value="METHYL-ACCEPTING CHEMOTAXIS PROTEIN MCPB"/>
    <property type="match status" value="1"/>
</dbReference>
<gene>
    <name evidence="6" type="ORF">A6K76_02345</name>
</gene>
<proteinExistence type="predicted"/>
<accession>A0A1C0YPU6</accession>
<keyword evidence="1 2" id="KW-0807">Transducer</keyword>
<organism evidence="6 7">
    <name type="scientific">Caryophanon latum</name>
    <dbReference type="NCBI Taxonomy" id="33977"/>
    <lineage>
        <taxon>Bacteria</taxon>
        <taxon>Bacillati</taxon>
        <taxon>Bacillota</taxon>
        <taxon>Bacilli</taxon>
        <taxon>Bacillales</taxon>
        <taxon>Caryophanaceae</taxon>
        <taxon>Caryophanon</taxon>
    </lineage>
</organism>
<dbReference type="AlphaFoldDB" id="A0A1C0YPU6"/>
<keyword evidence="4" id="KW-0812">Transmembrane</keyword>
<dbReference type="GO" id="GO:0007165">
    <property type="term" value="P:signal transduction"/>
    <property type="evidence" value="ECO:0007669"/>
    <property type="project" value="UniProtKB-KW"/>
</dbReference>
<keyword evidence="7" id="KW-1185">Reference proteome</keyword>
<evidence type="ECO:0000259" key="5">
    <source>
        <dbReference type="PROSITE" id="PS50111"/>
    </source>
</evidence>
<keyword evidence="3" id="KW-0175">Coiled coil</keyword>
<dbReference type="SUPFAM" id="SSF58104">
    <property type="entry name" value="Methyl-accepting chemotaxis protein (MCP) signaling domain"/>
    <property type="match status" value="1"/>
</dbReference>
<evidence type="ECO:0000313" key="6">
    <source>
        <dbReference type="EMBL" id="OCS89172.1"/>
    </source>
</evidence>
<feature type="coiled-coil region" evidence="3">
    <location>
        <begin position="571"/>
        <end position="605"/>
    </location>
</feature>
<evidence type="ECO:0000313" key="7">
    <source>
        <dbReference type="Proteomes" id="UP000093482"/>
    </source>
</evidence>
<dbReference type="Gene3D" id="1.10.287.950">
    <property type="entry name" value="Methyl-accepting chemotaxis protein"/>
    <property type="match status" value="1"/>
</dbReference>
<keyword evidence="4" id="KW-0472">Membrane</keyword>
<evidence type="ECO:0000256" key="3">
    <source>
        <dbReference type="SAM" id="Coils"/>
    </source>
</evidence>
<dbReference type="EMBL" id="MATO01000045">
    <property type="protein sequence ID" value="OCS89172.1"/>
    <property type="molecule type" value="Genomic_DNA"/>
</dbReference>
<evidence type="ECO:0000256" key="2">
    <source>
        <dbReference type="PROSITE-ProRule" id="PRU00284"/>
    </source>
</evidence>
<evidence type="ECO:0000256" key="4">
    <source>
        <dbReference type="SAM" id="Phobius"/>
    </source>
</evidence>
<dbReference type="GO" id="GO:0016020">
    <property type="term" value="C:membrane"/>
    <property type="evidence" value="ECO:0007669"/>
    <property type="project" value="InterPro"/>
</dbReference>
<dbReference type="RefSeq" id="WP_066465378.1">
    <property type="nucleotide sequence ID" value="NZ_MATO01000045.1"/>
</dbReference>
<dbReference type="InterPro" id="IPR004089">
    <property type="entry name" value="MCPsignal_dom"/>
</dbReference>
<feature type="domain" description="Methyl-accepting transducer" evidence="5">
    <location>
        <begin position="395"/>
        <end position="652"/>
    </location>
</feature>
<dbReference type="Proteomes" id="UP000093482">
    <property type="component" value="Unassembled WGS sequence"/>
</dbReference>
<feature type="transmembrane region" description="Helical" evidence="4">
    <location>
        <begin position="7"/>
        <end position="28"/>
    </location>
</feature>
<name>A0A1C0YPU6_9BACL</name>
<comment type="caution">
    <text evidence="6">The sequence shown here is derived from an EMBL/GenBank/DDBJ whole genome shotgun (WGS) entry which is preliminary data.</text>
</comment>
<reference evidence="6 7" key="1">
    <citation type="submission" date="2016-07" db="EMBL/GenBank/DDBJ databases">
        <title>Caryophanon latum genome sequencing.</title>
        <authorList>
            <person name="Verma A."/>
            <person name="Pal Y."/>
            <person name="Krishnamurthi S."/>
        </authorList>
    </citation>
    <scope>NUCLEOTIDE SEQUENCE [LARGE SCALE GENOMIC DNA]</scope>
    <source>
        <strain evidence="6 7">DSM 14151</strain>
    </source>
</reference>
<evidence type="ECO:0000256" key="1">
    <source>
        <dbReference type="ARBA" id="ARBA00023224"/>
    </source>
</evidence>
<keyword evidence="4" id="KW-1133">Transmembrane helix</keyword>
<dbReference type="Pfam" id="PF00015">
    <property type="entry name" value="MCPsignal"/>
    <property type="match status" value="1"/>
</dbReference>
<protein>
    <recommendedName>
        <fullName evidence="5">Methyl-accepting transducer domain-containing protein</fullName>
    </recommendedName>
</protein>
<dbReference type="PROSITE" id="PS50111">
    <property type="entry name" value="CHEMOTAXIS_TRANSDUC_2"/>
    <property type="match status" value="1"/>
</dbReference>
<dbReference type="SMART" id="SM00283">
    <property type="entry name" value="MA"/>
    <property type="match status" value="1"/>
</dbReference>
<feature type="transmembrane region" description="Helical" evidence="4">
    <location>
        <begin position="304"/>
        <end position="326"/>
    </location>
</feature>
<dbReference type="OrthoDB" id="369835at2"/>